<accession>A0A0M6ZFY5</accession>
<evidence type="ECO:0000313" key="1">
    <source>
        <dbReference type="EMBL" id="CTQ72523.1"/>
    </source>
</evidence>
<dbReference type="EMBL" id="CXWC01000011">
    <property type="protein sequence ID" value="CTQ72523.1"/>
    <property type="molecule type" value="Genomic_DNA"/>
</dbReference>
<dbReference type="Proteomes" id="UP000049983">
    <property type="component" value="Unassembled WGS sequence"/>
</dbReference>
<organism evidence="1 2">
    <name type="scientific">Roseibium album</name>
    <dbReference type="NCBI Taxonomy" id="311410"/>
    <lineage>
        <taxon>Bacteria</taxon>
        <taxon>Pseudomonadati</taxon>
        <taxon>Pseudomonadota</taxon>
        <taxon>Alphaproteobacteria</taxon>
        <taxon>Hyphomicrobiales</taxon>
        <taxon>Stappiaceae</taxon>
        <taxon>Roseibium</taxon>
    </lineage>
</organism>
<sequence>MSQEPFAGRAAVLIEDHLAANAAIADTAVWQQAAEDCVMMRIQSLRLIGGLPHHKAPLAEEVRIRRLKDLLRLWANGCTCAVDEDLFADLLKRKRS</sequence>
<keyword evidence="2" id="KW-1185">Reference proteome</keyword>
<dbReference type="AlphaFoldDB" id="A0A0M6ZFY5"/>
<name>A0A0M6ZFY5_9HYPH</name>
<proteinExistence type="predicted"/>
<dbReference type="OrthoDB" id="7857346at2"/>
<dbReference type="STRING" id="311410.LA5095_00127"/>
<evidence type="ECO:0000313" key="2">
    <source>
        <dbReference type="Proteomes" id="UP000049983"/>
    </source>
</evidence>
<dbReference type="RefSeq" id="WP_144436105.1">
    <property type="nucleotide sequence ID" value="NZ_CANKXR010000001.1"/>
</dbReference>
<protein>
    <submittedName>
        <fullName evidence="1">Uncharacterized protein</fullName>
    </submittedName>
</protein>
<gene>
    <name evidence="1" type="ORF">LA5096_03268</name>
</gene>
<dbReference type="GeneID" id="97670617"/>
<reference evidence="2" key="1">
    <citation type="submission" date="2015-07" db="EMBL/GenBank/DDBJ databases">
        <authorList>
            <person name="Rodrigo-Torres Lidia"/>
            <person name="Arahal R.David."/>
        </authorList>
    </citation>
    <scope>NUCLEOTIDE SEQUENCE [LARGE SCALE GENOMIC DNA]</scope>
    <source>
        <strain evidence="2">CECT 5096</strain>
    </source>
</reference>